<dbReference type="GO" id="GO:0003924">
    <property type="term" value="F:GTPase activity"/>
    <property type="evidence" value="ECO:0007669"/>
    <property type="project" value="TreeGrafter"/>
</dbReference>
<dbReference type="Gene3D" id="3.40.50.300">
    <property type="entry name" value="P-loop containing nucleotide triphosphate hydrolases"/>
    <property type="match status" value="1"/>
</dbReference>
<dbReference type="GO" id="GO:0005525">
    <property type="term" value="F:GTP binding"/>
    <property type="evidence" value="ECO:0007669"/>
    <property type="project" value="UniProtKB-KW"/>
</dbReference>
<comment type="subunit">
    <text evidence="5">Binds to RNA polymerase II (RNAPII).</text>
</comment>
<comment type="caution">
    <text evidence="7">The sequence shown here is derived from an EMBL/GenBank/DDBJ whole genome shotgun (WGS) entry which is preliminary data.</text>
</comment>
<organism evidence="7 8">
    <name type="scientific">Scytalidium lignicola</name>
    <name type="common">Hyphomycete</name>
    <dbReference type="NCBI Taxonomy" id="5539"/>
    <lineage>
        <taxon>Eukaryota</taxon>
        <taxon>Fungi</taxon>
        <taxon>Dikarya</taxon>
        <taxon>Ascomycota</taxon>
        <taxon>Pezizomycotina</taxon>
        <taxon>Leotiomycetes</taxon>
        <taxon>Leotiomycetes incertae sedis</taxon>
        <taxon>Scytalidium</taxon>
    </lineage>
</organism>
<evidence type="ECO:0000256" key="4">
    <source>
        <dbReference type="ARBA" id="ARBA00023134"/>
    </source>
</evidence>
<gene>
    <name evidence="7" type="ORF">B7463_g5159</name>
</gene>
<feature type="region of interest" description="Disordered" evidence="6">
    <location>
        <begin position="299"/>
        <end position="357"/>
    </location>
</feature>
<dbReference type="OMA" id="ATHNYFL"/>
<evidence type="ECO:0000256" key="1">
    <source>
        <dbReference type="ARBA" id="ARBA00005290"/>
    </source>
</evidence>
<evidence type="ECO:0000256" key="6">
    <source>
        <dbReference type="SAM" id="MobiDB-lite"/>
    </source>
</evidence>
<dbReference type="GO" id="GO:0005737">
    <property type="term" value="C:cytoplasm"/>
    <property type="evidence" value="ECO:0007669"/>
    <property type="project" value="TreeGrafter"/>
</dbReference>
<comment type="similarity">
    <text evidence="1 5">Belongs to the GPN-loop GTPase family.</text>
</comment>
<evidence type="ECO:0000313" key="7">
    <source>
        <dbReference type="EMBL" id="RFU31162.1"/>
    </source>
</evidence>
<evidence type="ECO:0000256" key="5">
    <source>
        <dbReference type="RuleBase" id="RU365059"/>
    </source>
</evidence>
<sequence>MPFGQLVLGSPGAGKSTYCDGMQQFMSAIGRKCSVVNLDPANDHTNYECAIDVRDLIKLEEIMEEDDLGPNGSVLYALEELEHNMEWLEERLSELGEDYVLFDCPGQVELYTHHSSLRNIFFKIQKLGYRLVVLHLSDCYCLTLPSLYISNLILSLRAMLQMDLPHLNVLTKIDRLSTYAPLPFNLDFYTEVQDLSYLIPHLEEESSVLRSPKFTGLNQAIIELVESFGLVGFEVLAVEDKKSMMHLLQVIDRAGGYAFGSAEGANDTVWQVAMREGVTTMDVKDIQERWLDAKEDYDEVERKEWEEQGKSQGGPSQKNPGGSRSHPDDDDDDLEDLDGLSYPPLGDSGIKVVRKNK</sequence>
<dbReference type="PANTHER" id="PTHR21231">
    <property type="entry name" value="XPA-BINDING PROTEIN 1-RELATED"/>
    <property type="match status" value="1"/>
</dbReference>
<reference evidence="7 8" key="1">
    <citation type="submission" date="2018-05" db="EMBL/GenBank/DDBJ databases">
        <title>Draft genome sequence of Scytalidium lignicola DSM 105466, a ubiquitous saprotrophic fungus.</title>
        <authorList>
            <person name="Buettner E."/>
            <person name="Gebauer A.M."/>
            <person name="Hofrichter M."/>
            <person name="Liers C."/>
            <person name="Kellner H."/>
        </authorList>
    </citation>
    <scope>NUCLEOTIDE SEQUENCE [LARGE SCALE GENOMIC DNA]</scope>
    <source>
        <strain evidence="7 8">DSM 105466</strain>
    </source>
</reference>
<dbReference type="PANTHER" id="PTHR21231:SF3">
    <property type="entry name" value="GPN-LOOP GTPASE 2"/>
    <property type="match status" value="1"/>
</dbReference>
<keyword evidence="2 5" id="KW-0547">Nucleotide-binding</keyword>
<protein>
    <recommendedName>
        <fullName evidence="5">GPN-loop GTPase 2</fullName>
    </recommendedName>
</protein>
<feature type="compositionally biased region" description="Polar residues" evidence="6">
    <location>
        <begin position="313"/>
        <end position="322"/>
    </location>
</feature>
<dbReference type="InterPro" id="IPR030231">
    <property type="entry name" value="Gpn2"/>
</dbReference>
<comment type="function">
    <text evidence="5">Small GTPase required for proper localization of RNA polymerase II and III (RNAPII and RNAPIII). May act at an RNAP assembly step prior to nuclear import.</text>
</comment>
<feature type="compositionally biased region" description="Basic and acidic residues" evidence="6">
    <location>
        <begin position="299"/>
        <end position="309"/>
    </location>
</feature>
<dbReference type="CDD" id="cd17871">
    <property type="entry name" value="GPN2"/>
    <property type="match status" value="1"/>
</dbReference>
<dbReference type="AlphaFoldDB" id="A0A3E2HDD6"/>
<keyword evidence="3 5" id="KW-0378">Hydrolase</keyword>
<feature type="non-terminal residue" evidence="7">
    <location>
        <position position="357"/>
    </location>
</feature>
<dbReference type="SUPFAM" id="SSF52540">
    <property type="entry name" value="P-loop containing nucleoside triphosphate hydrolases"/>
    <property type="match status" value="1"/>
</dbReference>
<dbReference type="Pfam" id="PF03029">
    <property type="entry name" value="ATP_bind_1"/>
    <property type="match status" value="1"/>
</dbReference>
<dbReference type="OrthoDB" id="5839at2759"/>
<dbReference type="Proteomes" id="UP000258309">
    <property type="component" value="Unassembled WGS sequence"/>
</dbReference>
<feature type="compositionally biased region" description="Acidic residues" evidence="6">
    <location>
        <begin position="328"/>
        <end position="338"/>
    </location>
</feature>
<dbReference type="EMBL" id="NCSJ02000082">
    <property type="protein sequence ID" value="RFU31162.1"/>
    <property type="molecule type" value="Genomic_DNA"/>
</dbReference>
<evidence type="ECO:0000256" key="2">
    <source>
        <dbReference type="ARBA" id="ARBA00022741"/>
    </source>
</evidence>
<accession>A0A3E2HDD6</accession>
<feature type="non-terminal residue" evidence="7">
    <location>
        <position position="1"/>
    </location>
</feature>
<dbReference type="InterPro" id="IPR027417">
    <property type="entry name" value="P-loop_NTPase"/>
</dbReference>
<keyword evidence="8" id="KW-1185">Reference proteome</keyword>
<name>A0A3E2HDD6_SCYLI</name>
<proteinExistence type="inferred from homology"/>
<evidence type="ECO:0000256" key="3">
    <source>
        <dbReference type="ARBA" id="ARBA00022801"/>
    </source>
</evidence>
<dbReference type="FunFam" id="3.40.50.300:FF:000338">
    <property type="entry name" value="GPN-loop GTPase 2"/>
    <property type="match status" value="1"/>
</dbReference>
<dbReference type="STRING" id="5539.A0A3E2HDD6"/>
<evidence type="ECO:0000313" key="8">
    <source>
        <dbReference type="Proteomes" id="UP000258309"/>
    </source>
</evidence>
<keyword evidence="4 5" id="KW-0342">GTP-binding</keyword>
<dbReference type="InterPro" id="IPR004130">
    <property type="entry name" value="Gpn"/>
</dbReference>